<dbReference type="EMBL" id="BMIW01000026">
    <property type="protein sequence ID" value="GGG08608.1"/>
    <property type="molecule type" value="Genomic_DNA"/>
</dbReference>
<dbReference type="Proteomes" id="UP000608420">
    <property type="component" value="Unassembled WGS sequence"/>
</dbReference>
<keyword evidence="2" id="KW-1185">Reference proteome</keyword>
<accession>A0ABQ1W0E4</accession>
<proteinExistence type="predicted"/>
<evidence type="ECO:0000313" key="2">
    <source>
        <dbReference type="Proteomes" id="UP000608420"/>
    </source>
</evidence>
<organism evidence="1 2">
    <name type="scientific">Paenibacillus aceti</name>
    <dbReference type="NCBI Taxonomy" id="1820010"/>
    <lineage>
        <taxon>Bacteria</taxon>
        <taxon>Bacillati</taxon>
        <taxon>Bacillota</taxon>
        <taxon>Bacilli</taxon>
        <taxon>Bacillales</taxon>
        <taxon>Paenibacillaceae</taxon>
        <taxon>Paenibacillus</taxon>
    </lineage>
</organism>
<protein>
    <submittedName>
        <fullName evidence="1">Uncharacterized protein</fullName>
    </submittedName>
</protein>
<name>A0ABQ1W0E4_9BACL</name>
<gene>
    <name evidence="1" type="ORF">GCM10010913_32970</name>
</gene>
<reference evidence="2" key="1">
    <citation type="journal article" date="2019" name="Int. J. Syst. Evol. Microbiol.">
        <title>The Global Catalogue of Microorganisms (GCM) 10K type strain sequencing project: providing services to taxonomists for standard genome sequencing and annotation.</title>
        <authorList>
            <consortium name="The Broad Institute Genomics Platform"/>
            <consortium name="The Broad Institute Genome Sequencing Center for Infectious Disease"/>
            <person name="Wu L."/>
            <person name="Ma J."/>
        </authorList>
    </citation>
    <scope>NUCLEOTIDE SEQUENCE [LARGE SCALE GENOMIC DNA]</scope>
    <source>
        <strain evidence="2">CGMCC 1.15420</strain>
    </source>
</reference>
<comment type="caution">
    <text evidence="1">The sequence shown here is derived from an EMBL/GenBank/DDBJ whole genome shotgun (WGS) entry which is preliminary data.</text>
</comment>
<evidence type="ECO:0000313" key="1">
    <source>
        <dbReference type="EMBL" id="GGG08608.1"/>
    </source>
</evidence>
<dbReference type="RefSeq" id="WP_120464072.1">
    <property type="nucleotide sequence ID" value="NZ_BMIW01000026.1"/>
</dbReference>
<sequence>MKLNLERVLVVDGCFGDGPLDYELRESWLIRSDLALYFIGDELVLRCVVRHTDVVNHPRLYIAKELKDSVRVAKGIDQTDELVAEVAACLLRMSALDFLIDCVMSDPMAGEEFRVVR</sequence>